<dbReference type="InterPro" id="IPR015797">
    <property type="entry name" value="NUDIX_hydrolase-like_dom_sf"/>
</dbReference>
<organism evidence="3 4">
    <name type="scientific">Lottiidibacillus patelloidae</name>
    <dbReference type="NCBI Taxonomy" id="2670334"/>
    <lineage>
        <taxon>Bacteria</taxon>
        <taxon>Bacillati</taxon>
        <taxon>Bacillota</taxon>
        <taxon>Bacilli</taxon>
        <taxon>Bacillales</taxon>
        <taxon>Bacillaceae</taxon>
        <taxon>Lottiidibacillus</taxon>
    </lineage>
</organism>
<dbReference type="PROSITE" id="PS00893">
    <property type="entry name" value="NUDIX_BOX"/>
    <property type="match status" value="1"/>
</dbReference>
<dbReference type="Pfam" id="PF00293">
    <property type="entry name" value="NUDIX"/>
    <property type="match status" value="1"/>
</dbReference>
<dbReference type="Gene3D" id="3.90.79.10">
    <property type="entry name" value="Nucleoside Triphosphate Pyrophosphohydrolase"/>
    <property type="match status" value="1"/>
</dbReference>
<dbReference type="AlphaFoldDB" id="A0A263BY98"/>
<keyword evidence="4" id="KW-1185">Reference proteome</keyword>
<dbReference type="GO" id="GO:0016787">
    <property type="term" value="F:hydrolase activity"/>
    <property type="evidence" value="ECO:0007669"/>
    <property type="project" value="UniProtKB-KW"/>
</dbReference>
<evidence type="ECO:0000313" key="3">
    <source>
        <dbReference type="EMBL" id="OZM58713.1"/>
    </source>
</evidence>
<accession>A0A263BY98</accession>
<dbReference type="InterPro" id="IPR020084">
    <property type="entry name" value="NUDIX_hydrolase_CS"/>
</dbReference>
<evidence type="ECO:0000313" key="4">
    <source>
        <dbReference type="Proteomes" id="UP000217083"/>
    </source>
</evidence>
<sequence length="191" mass="22077">MDIKQVFSYYPHLKMHSETTKFRFCPSCASEYNLEDLLHCKYCGYIVYRNPSPGVVVFIEKDNKVLLGKRKGKYGYNKWGFPGGFIEFNEDFLTAAHREVKEETNLNIEISSILNVFTNFISPSLHTIVIVLLAELTSGNMKPNDDLKDLKWYCLDSEMPDMAFESEKYIIDNIDNLKKSTIAIDNSNNKF</sequence>
<proteinExistence type="predicted"/>
<dbReference type="EMBL" id="NPIA01000001">
    <property type="protein sequence ID" value="OZM58713.1"/>
    <property type="molecule type" value="Genomic_DNA"/>
</dbReference>
<dbReference type="SUPFAM" id="SSF55811">
    <property type="entry name" value="Nudix"/>
    <property type="match status" value="1"/>
</dbReference>
<dbReference type="PANTHER" id="PTHR43222">
    <property type="entry name" value="NUDIX HYDROLASE 23"/>
    <property type="match status" value="1"/>
</dbReference>
<dbReference type="CDD" id="cd04678">
    <property type="entry name" value="NUDIX_MTH2_Nudt15"/>
    <property type="match status" value="1"/>
</dbReference>
<evidence type="ECO:0000256" key="1">
    <source>
        <dbReference type="ARBA" id="ARBA00022801"/>
    </source>
</evidence>
<protein>
    <recommendedName>
        <fullName evidence="2">Nudix hydrolase domain-containing protein</fullName>
    </recommendedName>
</protein>
<dbReference type="PROSITE" id="PS51462">
    <property type="entry name" value="NUDIX"/>
    <property type="match status" value="1"/>
</dbReference>
<feature type="domain" description="Nudix hydrolase" evidence="2">
    <location>
        <begin position="48"/>
        <end position="175"/>
    </location>
</feature>
<comment type="caution">
    <text evidence="3">The sequence shown here is derived from an EMBL/GenBank/DDBJ whole genome shotgun (WGS) entry which is preliminary data.</text>
</comment>
<dbReference type="InterPro" id="IPR000086">
    <property type="entry name" value="NUDIX_hydrolase_dom"/>
</dbReference>
<gene>
    <name evidence="3" type="ORF">CIB95_03855</name>
</gene>
<evidence type="ECO:0000259" key="2">
    <source>
        <dbReference type="PROSITE" id="PS51462"/>
    </source>
</evidence>
<dbReference type="RefSeq" id="WP_094922031.1">
    <property type="nucleotide sequence ID" value="NZ_NPIA01000001.1"/>
</dbReference>
<name>A0A263BY98_9BACI</name>
<reference evidence="4" key="1">
    <citation type="submission" date="2017-08" db="EMBL/GenBank/DDBJ databases">
        <authorList>
            <person name="Huang Z."/>
        </authorList>
    </citation>
    <scope>NUCLEOTIDE SEQUENCE [LARGE SCALE GENOMIC DNA]</scope>
    <source>
        <strain evidence="4">SA5d-4</strain>
    </source>
</reference>
<dbReference type="PANTHER" id="PTHR43222:SF2">
    <property type="entry name" value="NUDIX HYDROLASE 23, CHLOROPLASTIC"/>
    <property type="match status" value="1"/>
</dbReference>
<dbReference type="Proteomes" id="UP000217083">
    <property type="component" value="Unassembled WGS sequence"/>
</dbReference>
<reference evidence="3 4" key="2">
    <citation type="submission" date="2017-09" db="EMBL/GenBank/DDBJ databases">
        <title>Bacillus patelloidae sp. nov., isolated from the intestinal tract of a marine limpet.</title>
        <authorList>
            <person name="Liu R."/>
            <person name="Dong C."/>
            <person name="Shao Z."/>
        </authorList>
    </citation>
    <scope>NUCLEOTIDE SEQUENCE [LARGE SCALE GENOMIC DNA]</scope>
    <source>
        <strain evidence="3 4">SA5d-4</strain>
    </source>
</reference>
<keyword evidence="1" id="KW-0378">Hydrolase</keyword>